<keyword evidence="1" id="KW-1133">Transmembrane helix</keyword>
<feature type="transmembrane region" description="Helical" evidence="1">
    <location>
        <begin position="104"/>
        <end position="128"/>
    </location>
</feature>
<keyword evidence="1" id="KW-0472">Membrane</keyword>
<keyword evidence="3" id="KW-1185">Reference proteome</keyword>
<feature type="transmembrane region" description="Helical" evidence="1">
    <location>
        <begin position="68"/>
        <end position="92"/>
    </location>
</feature>
<proteinExistence type="predicted"/>
<evidence type="ECO:0000313" key="3">
    <source>
        <dbReference type="Proteomes" id="UP000317318"/>
    </source>
</evidence>
<evidence type="ECO:0000256" key="1">
    <source>
        <dbReference type="SAM" id="Phobius"/>
    </source>
</evidence>
<evidence type="ECO:0000313" key="2">
    <source>
        <dbReference type="EMBL" id="QDT39936.1"/>
    </source>
</evidence>
<dbReference type="KEGG" id="svp:Pan189_43480"/>
<dbReference type="Proteomes" id="UP000317318">
    <property type="component" value="Chromosome"/>
</dbReference>
<keyword evidence="1" id="KW-0812">Transmembrane</keyword>
<name>A0A517R7R9_9PLAN</name>
<dbReference type="AlphaFoldDB" id="A0A517R7R9"/>
<reference evidence="2 3" key="1">
    <citation type="submission" date="2019-02" db="EMBL/GenBank/DDBJ databases">
        <title>Deep-cultivation of Planctomycetes and their phenomic and genomic characterization uncovers novel biology.</title>
        <authorList>
            <person name="Wiegand S."/>
            <person name="Jogler M."/>
            <person name="Boedeker C."/>
            <person name="Pinto D."/>
            <person name="Vollmers J."/>
            <person name="Rivas-Marin E."/>
            <person name="Kohn T."/>
            <person name="Peeters S.H."/>
            <person name="Heuer A."/>
            <person name="Rast P."/>
            <person name="Oberbeckmann S."/>
            <person name="Bunk B."/>
            <person name="Jeske O."/>
            <person name="Meyerdierks A."/>
            <person name="Storesund J.E."/>
            <person name="Kallscheuer N."/>
            <person name="Luecker S."/>
            <person name="Lage O.M."/>
            <person name="Pohl T."/>
            <person name="Merkel B.J."/>
            <person name="Hornburger P."/>
            <person name="Mueller R.-W."/>
            <person name="Bruemmer F."/>
            <person name="Labrenz M."/>
            <person name="Spormann A.M."/>
            <person name="Op den Camp H."/>
            <person name="Overmann J."/>
            <person name="Amann R."/>
            <person name="Jetten M.S.M."/>
            <person name="Mascher T."/>
            <person name="Medema M.H."/>
            <person name="Devos D.P."/>
            <person name="Kaster A.-K."/>
            <person name="Ovreas L."/>
            <person name="Rohde M."/>
            <person name="Galperin M.Y."/>
            <person name="Jogler C."/>
        </authorList>
    </citation>
    <scope>NUCLEOTIDE SEQUENCE [LARGE SCALE GENOMIC DNA]</scope>
    <source>
        <strain evidence="2 3">Pan189</strain>
    </source>
</reference>
<protein>
    <submittedName>
        <fullName evidence="2">Uncharacterized protein</fullName>
    </submittedName>
</protein>
<organism evidence="2 3">
    <name type="scientific">Stratiformator vulcanicus</name>
    <dbReference type="NCBI Taxonomy" id="2527980"/>
    <lineage>
        <taxon>Bacteria</taxon>
        <taxon>Pseudomonadati</taxon>
        <taxon>Planctomycetota</taxon>
        <taxon>Planctomycetia</taxon>
        <taxon>Planctomycetales</taxon>
        <taxon>Planctomycetaceae</taxon>
        <taxon>Stratiformator</taxon>
    </lineage>
</organism>
<sequence length="131" mass="14667">MGENMQGNEMVDLKGSSLLHQLIYLFTSLEVGSIGSALMAKEFDDQFFRSISTGPAAIPILTDALRMVWLSLIMSGMFIPFAILALVATAMYSEWSTHRDCGNWPLFTAILLFGIWPIWMYAASPILFTRH</sequence>
<gene>
    <name evidence="2" type="ORF">Pan189_43480</name>
</gene>
<accession>A0A517R7R9</accession>
<dbReference type="EMBL" id="CP036268">
    <property type="protein sequence ID" value="QDT39936.1"/>
    <property type="molecule type" value="Genomic_DNA"/>
</dbReference>